<dbReference type="Gene3D" id="2.30.30.40">
    <property type="entry name" value="SH3 Domains"/>
    <property type="match status" value="1"/>
</dbReference>
<evidence type="ECO:0000256" key="2">
    <source>
        <dbReference type="PROSITE-ProRule" id="PRU00192"/>
    </source>
</evidence>
<comment type="caution">
    <text evidence="4">The sequence shown here is derived from an EMBL/GenBank/DDBJ whole genome shotgun (WGS) entry which is preliminary data.</text>
</comment>
<keyword evidence="1 2" id="KW-0728">SH3 domain</keyword>
<protein>
    <submittedName>
        <fullName evidence="4">RHG09 protein</fullName>
    </submittedName>
</protein>
<reference evidence="4 5" key="1">
    <citation type="submission" date="2019-09" db="EMBL/GenBank/DDBJ databases">
        <title>Bird 10,000 Genomes (B10K) Project - Family phase.</title>
        <authorList>
            <person name="Zhang G."/>
        </authorList>
    </citation>
    <scope>NUCLEOTIDE SEQUENCE [LARGE SCALE GENOMIC DNA]</scope>
    <source>
        <strain evidence="4">B10K-DU-003-16</strain>
        <tissue evidence="4">Mixed tissue sample</tissue>
    </source>
</reference>
<dbReference type="PROSITE" id="PS50002">
    <property type="entry name" value="SH3"/>
    <property type="match status" value="1"/>
</dbReference>
<feature type="non-terminal residue" evidence="4">
    <location>
        <position position="1"/>
    </location>
</feature>
<name>A0A7K5KKJ9_9TYRA</name>
<evidence type="ECO:0000313" key="5">
    <source>
        <dbReference type="Proteomes" id="UP000525714"/>
    </source>
</evidence>
<feature type="non-terminal residue" evidence="4">
    <location>
        <position position="99"/>
    </location>
</feature>
<keyword evidence="5" id="KW-1185">Reference proteome</keyword>
<gene>
    <name evidence="4" type="primary">Arhgap9</name>
    <name evidence="4" type="ORF">MIOMAC_R15136</name>
</gene>
<proteinExistence type="predicted"/>
<evidence type="ECO:0000313" key="4">
    <source>
        <dbReference type="EMBL" id="NWT06739.1"/>
    </source>
</evidence>
<dbReference type="InterPro" id="IPR001452">
    <property type="entry name" value="SH3_domain"/>
</dbReference>
<sequence length="99" mass="11089">VPPGRVAMLPGRRWRRAGPAVPLRALFGYRYRAEDGREVAMAAGERLLLLRRATPDWWQVRRLGDPPWARPFFVPAAYVAEEEPGEGGTRSPRTPGQPA</sequence>
<organism evidence="4 5">
    <name type="scientific">Mionectes macconnelli</name>
    <name type="common">McConnell's flycatcher</name>
    <dbReference type="NCBI Taxonomy" id="254557"/>
    <lineage>
        <taxon>Eukaryota</taxon>
        <taxon>Metazoa</taxon>
        <taxon>Chordata</taxon>
        <taxon>Craniata</taxon>
        <taxon>Vertebrata</taxon>
        <taxon>Euteleostomi</taxon>
        <taxon>Archelosauria</taxon>
        <taxon>Archosauria</taxon>
        <taxon>Dinosauria</taxon>
        <taxon>Saurischia</taxon>
        <taxon>Theropoda</taxon>
        <taxon>Coelurosauria</taxon>
        <taxon>Aves</taxon>
        <taxon>Neognathae</taxon>
        <taxon>Neoaves</taxon>
        <taxon>Telluraves</taxon>
        <taxon>Australaves</taxon>
        <taxon>Passeriformes</taxon>
        <taxon>Tyrannidae</taxon>
        <taxon>Mionectes</taxon>
    </lineage>
</organism>
<dbReference type="Proteomes" id="UP000525714">
    <property type="component" value="Unassembled WGS sequence"/>
</dbReference>
<dbReference type="EMBL" id="VYZC01001241">
    <property type="protein sequence ID" value="NWT06739.1"/>
    <property type="molecule type" value="Genomic_DNA"/>
</dbReference>
<dbReference type="AlphaFoldDB" id="A0A7K5KKJ9"/>
<dbReference type="InterPro" id="IPR036028">
    <property type="entry name" value="SH3-like_dom_sf"/>
</dbReference>
<accession>A0A7K5KKJ9</accession>
<evidence type="ECO:0000256" key="1">
    <source>
        <dbReference type="ARBA" id="ARBA00022443"/>
    </source>
</evidence>
<feature type="domain" description="SH3" evidence="3">
    <location>
        <begin position="18"/>
        <end position="84"/>
    </location>
</feature>
<evidence type="ECO:0000259" key="3">
    <source>
        <dbReference type="PROSITE" id="PS50002"/>
    </source>
</evidence>
<dbReference type="SUPFAM" id="SSF50044">
    <property type="entry name" value="SH3-domain"/>
    <property type="match status" value="1"/>
</dbReference>